<organism evidence="1 2">
    <name type="scientific">Macrophomina phaseolina (strain MS6)</name>
    <name type="common">Charcoal rot fungus</name>
    <dbReference type="NCBI Taxonomy" id="1126212"/>
    <lineage>
        <taxon>Eukaryota</taxon>
        <taxon>Fungi</taxon>
        <taxon>Dikarya</taxon>
        <taxon>Ascomycota</taxon>
        <taxon>Pezizomycotina</taxon>
        <taxon>Dothideomycetes</taxon>
        <taxon>Dothideomycetes incertae sedis</taxon>
        <taxon>Botryosphaeriales</taxon>
        <taxon>Botryosphaeriaceae</taxon>
        <taxon>Macrophomina</taxon>
    </lineage>
</organism>
<sequence>QIAWPLRYEARRKRISHLGVRTVGSSRDNVAFRELGSYSAMPRGSHRRNLKASMEGSCCLYPHYSSCSRK</sequence>
<dbReference type="HOGENOM" id="CLU_2764771_0_0_1"/>
<dbReference type="VEuPathDB" id="FungiDB:MPH_14142"/>
<reference evidence="1 2" key="1">
    <citation type="journal article" date="2012" name="BMC Genomics">
        <title>Tools to kill: Genome of one of the most destructive plant pathogenic fungi Macrophomina phaseolina.</title>
        <authorList>
            <person name="Islam M.S."/>
            <person name="Haque M.S."/>
            <person name="Islam M.M."/>
            <person name="Emdad E.M."/>
            <person name="Halim A."/>
            <person name="Hossen Q.M.M."/>
            <person name="Hossain M.Z."/>
            <person name="Ahmed B."/>
            <person name="Rahim S."/>
            <person name="Rahman M.S."/>
            <person name="Alam M.M."/>
            <person name="Hou S."/>
            <person name="Wan X."/>
            <person name="Saito J.A."/>
            <person name="Alam M."/>
        </authorList>
    </citation>
    <scope>NUCLEOTIDE SEQUENCE [LARGE SCALE GENOMIC DNA]</scope>
    <source>
        <strain evidence="1 2">MS6</strain>
    </source>
</reference>
<gene>
    <name evidence="1" type="ORF">MPH_14142</name>
</gene>
<dbReference type="AlphaFoldDB" id="K2RWU5"/>
<protein>
    <submittedName>
        <fullName evidence="1">Uncharacterized protein</fullName>
    </submittedName>
</protein>
<dbReference type="Proteomes" id="UP000007129">
    <property type="component" value="Unassembled WGS sequence"/>
</dbReference>
<feature type="non-terminal residue" evidence="1">
    <location>
        <position position="1"/>
    </location>
</feature>
<dbReference type="EMBL" id="AHHD01001021">
    <property type="protein sequence ID" value="EKG08915.1"/>
    <property type="molecule type" value="Genomic_DNA"/>
</dbReference>
<dbReference type="InParanoid" id="K2RWU5"/>
<proteinExistence type="predicted"/>
<name>K2RWU5_MACPH</name>
<evidence type="ECO:0000313" key="2">
    <source>
        <dbReference type="Proteomes" id="UP000007129"/>
    </source>
</evidence>
<accession>K2RWU5</accession>
<comment type="caution">
    <text evidence="1">The sequence shown here is derived from an EMBL/GenBank/DDBJ whole genome shotgun (WGS) entry which is preliminary data.</text>
</comment>
<evidence type="ECO:0000313" key="1">
    <source>
        <dbReference type="EMBL" id="EKG08915.1"/>
    </source>
</evidence>